<protein>
    <submittedName>
        <fullName evidence="1">Uncharacterized protein</fullName>
    </submittedName>
</protein>
<name>A0AAU6W1K8_9VIRU</name>
<proteinExistence type="predicted"/>
<sequence length="81" mass="8652">MPGGDRTKLIAAGASSIRLPRVHEGLKAAGRYVWLTMLPWQHLERGKVKGSGGLTPSGLVRLQGLLGLDAVNLMRHDSPGQ</sequence>
<organism evidence="1">
    <name type="scientific">Pseudomonas phage Touem01</name>
    <dbReference type="NCBI Taxonomy" id="3138548"/>
    <lineage>
        <taxon>Viruses</taxon>
    </lineage>
</organism>
<gene>
    <name evidence="1" type="ORF">Touem01_00051</name>
</gene>
<dbReference type="EMBL" id="PP179325">
    <property type="protein sequence ID" value="XAI70580.1"/>
    <property type="molecule type" value="Genomic_DNA"/>
</dbReference>
<accession>A0AAU6W1K8</accession>
<evidence type="ECO:0000313" key="1">
    <source>
        <dbReference type="EMBL" id="XAI70580.1"/>
    </source>
</evidence>
<reference evidence="1" key="1">
    <citation type="journal article" date="2024" name="J. Gen. Virol.">
        <title>Novel phages of Pseudomonas syringae unveil numerous potential auxiliary metabolic genes.</title>
        <authorList>
            <person name="Feltin C."/>
            <person name="Garneau J.R."/>
            <person name="Morris C.E."/>
            <person name="Berard A."/>
            <person name="Torres-Barcelo C."/>
        </authorList>
    </citation>
    <scope>NUCLEOTIDE SEQUENCE</scope>
</reference>